<dbReference type="InterPro" id="IPR002569">
    <property type="entry name" value="Met_Sox_Rdtase_MsrA_dom"/>
</dbReference>
<protein>
    <recommendedName>
        <fullName evidence="5">Peptide methionine sulfoxide reductase MsrA</fullName>
        <shortName evidence="5">Protein-methionine-S-oxide reductase</shortName>
        <ecNumber evidence="5">1.8.4.11</ecNumber>
    </recommendedName>
    <alternativeName>
        <fullName evidence="5">Peptide-methionine (S)-S-oxide reductase</fullName>
        <shortName evidence="5">Peptide Met(O) reductase</shortName>
    </alternativeName>
</protein>
<evidence type="ECO:0000256" key="5">
    <source>
        <dbReference type="HAMAP-Rule" id="MF_01401"/>
    </source>
</evidence>
<proteinExistence type="inferred from homology"/>
<dbReference type="NCBIfam" id="TIGR00401">
    <property type="entry name" value="msrA"/>
    <property type="match status" value="1"/>
</dbReference>
<dbReference type="EMBL" id="JBHLYQ010000034">
    <property type="protein sequence ID" value="MFC0081496.1"/>
    <property type="molecule type" value="Genomic_DNA"/>
</dbReference>
<organism evidence="7 8">
    <name type="scientific">Aciditerrimonas ferrireducens</name>
    <dbReference type="NCBI Taxonomy" id="667306"/>
    <lineage>
        <taxon>Bacteria</taxon>
        <taxon>Bacillati</taxon>
        <taxon>Actinomycetota</taxon>
        <taxon>Acidimicrobiia</taxon>
        <taxon>Acidimicrobiales</taxon>
        <taxon>Acidimicrobiaceae</taxon>
        <taxon>Aciditerrimonas</taxon>
    </lineage>
</organism>
<accession>A0ABV6C1D3</accession>
<evidence type="ECO:0000313" key="7">
    <source>
        <dbReference type="EMBL" id="MFC0081496.1"/>
    </source>
</evidence>
<evidence type="ECO:0000256" key="3">
    <source>
        <dbReference type="ARBA" id="ARBA00047806"/>
    </source>
</evidence>
<name>A0ABV6C1D3_9ACTN</name>
<evidence type="ECO:0000256" key="2">
    <source>
        <dbReference type="ARBA" id="ARBA00023002"/>
    </source>
</evidence>
<evidence type="ECO:0000259" key="6">
    <source>
        <dbReference type="Pfam" id="PF01625"/>
    </source>
</evidence>
<dbReference type="Proteomes" id="UP001589788">
    <property type="component" value="Unassembled WGS sequence"/>
</dbReference>
<dbReference type="RefSeq" id="WP_377788775.1">
    <property type="nucleotide sequence ID" value="NZ_JBHLYQ010000034.1"/>
</dbReference>
<reference evidence="7 8" key="1">
    <citation type="submission" date="2024-09" db="EMBL/GenBank/DDBJ databases">
        <authorList>
            <person name="Sun Q."/>
            <person name="Mori K."/>
        </authorList>
    </citation>
    <scope>NUCLEOTIDE SEQUENCE [LARGE SCALE GENOMIC DNA]</scope>
    <source>
        <strain evidence="7 8">JCM 15389</strain>
    </source>
</reference>
<evidence type="ECO:0000313" key="8">
    <source>
        <dbReference type="Proteomes" id="UP001589788"/>
    </source>
</evidence>
<dbReference type="Gene3D" id="3.30.1060.10">
    <property type="entry name" value="Peptide methionine sulphoxide reductase MsrA"/>
    <property type="match status" value="1"/>
</dbReference>
<feature type="domain" description="Peptide methionine sulphoxide reductase MsrA" evidence="6">
    <location>
        <begin position="4"/>
        <end position="153"/>
    </location>
</feature>
<feature type="active site" evidence="5">
    <location>
        <position position="10"/>
    </location>
</feature>
<sequence length="157" mass="17519">MALATFAAGCFWGVEDVFRKVPGVVEVVSGYTGGHVPAPTYERVCQGDTGHAEAVLVTYDPTKVRYEDLLEVFWRHHDPTTPNRQGPDVGTQYRSAIFCHGPEQLRLAQASKAAMAPRFSRPIVTEVQPASTFWPAEEYHQRYVERTGRGACHVANW</sequence>
<comment type="catalytic activity">
    <reaction evidence="4 5">
        <text>[thioredoxin]-disulfide + L-methionine + H2O = L-methionine (S)-S-oxide + [thioredoxin]-dithiol</text>
        <dbReference type="Rhea" id="RHEA:19993"/>
        <dbReference type="Rhea" id="RHEA-COMP:10698"/>
        <dbReference type="Rhea" id="RHEA-COMP:10700"/>
        <dbReference type="ChEBI" id="CHEBI:15377"/>
        <dbReference type="ChEBI" id="CHEBI:29950"/>
        <dbReference type="ChEBI" id="CHEBI:50058"/>
        <dbReference type="ChEBI" id="CHEBI:57844"/>
        <dbReference type="ChEBI" id="CHEBI:58772"/>
        <dbReference type="EC" id="1.8.4.11"/>
    </reaction>
</comment>
<dbReference type="HAMAP" id="MF_01401">
    <property type="entry name" value="MsrA"/>
    <property type="match status" value="1"/>
</dbReference>
<dbReference type="GO" id="GO:0008113">
    <property type="term" value="F:peptide-methionine (S)-S-oxide reductase activity"/>
    <property type="evidence" value="ECO:0007669"/>
    <property type="project" value="UniProtKB-EC"/>
</dbReference>
<evidence type="ECO:0000256" key="1">
    <source>
        <dbReference type="ARBA" id="ARBA00005591"/>
    </source>
</evidence>
<dbReference type="SUPFAM" id="SSF55068">
    <property type="entry name" value="Peptide methionine sulfoxide reductase"/>
    <property type="match status" value="1"/>
</dbReference>
<comment type="caution">
    <text evidence="7">The sequence shown here is derived from an EMBL/GenBank/DDBJ whole genome shotgun (WGS) entry which is preliminary data.</text>
</comment>
<dbReference type="Pfam" id="PF01625">
    <property type="entry name" value="PMSR"/>
    <property type="match status" value="1"/>
</dbReference>
<keyword evidence="2 5" id="KW-0560">Oxidoreductase</keyword>
<evidence type="ECO:0000256" key="4">
    <source>
        <dbReference type="ARBA" id="ARBA00048782"/>
    </source>
</evidence>
<comment type="function">
    <text evidence="5">Has an important function as a repair enzyme for proteins that have been inactivated by oxidation. Catalyzes the reversible oxidation-reduction of methionine sulfoxide in proteins to methionine.</text>
</comment>
<gene>
    <name evidence="5 7" type="primary">msrA</name>
    <name evidence="7" type="ORF">ACFFRE_04945</name>
</gene>
<dbReference type="PANTHER" id="PTHR43774">
    <property type="entry name" value="PEPTIDE METHIONINE SULFOXIDE REDUCTASE"/>
    <property type="match status" value="1"/>
</dbReference>
<dbReference type="InterPro" id="IPR036509">
    <property type="entry name" value="Met_Sox_Rdtase_MsrA_sf"/>
</dbReference>
<dbReference type="PANTHER" id="PTHR43774:SF1">
    <property type="entry name" value="PEPTIDE METHIONINE SULFOXIDE REDUCTASE MSRA 2"/>
    <property type="match status" value="1"/>
</dbReference>
<comment type="catalytic activity">
    <reaction evidence="3 5">
        <text>L-methionyl-[protein] + [thioredoxin]-disulfide + H2O = L-methionyl-(S)-S-oxide-[protein] + [thioredoxin]-dithiol</text>
        <dbReference type="Rhea" id="RHEA:14217"/>
        <dbReference type="Rhea" id="RHEA-COMP:10698"/>
        <dbReference type="Rhea" id="RHEA-COMP:10700"/>
        <dbReference type="Rhea" id="RHEA-COMP:12313"/>
        <dbReference type="Rhea" id="RHEA-COMP:12315"/>
        <dbReference type="ChEBI" id="CHEBI:15377"/>
        <dbReference type="ChEBI" id="CHEBI:16044"/>
        <dbReference type="ChEBI" id="CHEBI:29950"/>
        <dbReference type="ChEBI" id="CHEBI:44120"/>
        <dbReference type="ChEBI" id="CHEBI:50058"/>
        <dbReference type="EC" id="1.8.4.11"/>
    </reaction>
</comment>
<keyword evidence="8" id="KW-1185">Reference proteome</keyword>
<dbReference type="EC" id="1.8.4.11" evidence="5"/>
<comment type="similarity">
    <text evidence="1 5">Belongs to the MsrA Met sulfoxide reductase family.</text>
</comment>